<evidence type="ECO:0000313" key="8">
    <source>
        <dbReference type="EMBL" id="MBM6704738.1"/>
    </source>
</evidence>
<proteinExistence type="inferred from homology"/>
<dbReference type="Proteomes" id="UP000715095">
    <property type="component" value="Unassembled WGS sequence"/>
</dbReference>
<protein>
    <recommendedName>
        <fullName evidence="5">Protein-arginine rhamnosyltransferase</fullName>
    </recommendedName>
    <alternativeName>
        <fullName evidence="6">EF-P arginine rhamnosyltransferase</fullName>
    </alternativeName>
</protein>
<evidence type="ECO:0000256" key="4">
    <source>
        <dbReference type="ARBA" id="ARBA00024346"/>
    </source>
</evidence>
<evidence type="ECO:0000256" key="6">
    <source>
        <dbReference type="ARBA" id="ARBA00030025"/>
    </source>
</evidence>
<sequence length="406" mass="45004">MTETLIHDLSLQTADSNGCSPFRTADIFCAVIDNFGDAGVCWRLAKRLRDLGLLVRLITDRPDVLSQLVPTIRERVAAGAAESCAEGIAVLDETHFAALAAPQAADLIVETFACRLPENYERAIARRLEAREADPAADPRVPFYFNLDYLSAEAWVEDYHNIWGLHPTLPLKKLWFFPGFTDRTGGVLIEDDYLVREAAFLSQRADFLKGLACNPEHETLFFFAYPKNAVEAFAAGLLARKRPMNVLAAPGEAGDRLEKAIAAAGGTGAHLNVRRPGFFPQADFDKLLWASDILAIRGEDSFVRAQLAGKPILWATYPTEDHGHRIKLDAWLERLASVFACEADHALFARANREWLEGDLTPETLGHFLDAAPAFAQAARRWRETLFTRGDLARRMIARAQSGENG</sequence>
<keyword evidence="1" id="KW-0328">Glycosyltransferase</keyword>
<reference evidence="8 9" key="1">
    <citation type="journal article" date="2021" name="Sci. Rep.">
        <title>The distribution of antibiotic resistance genes in chicken gut microbiota commensals.</title>
        <authorList>
            <person name="Juricova H."/>
            <person name="Matiasovicova J."/>
            <person name="Kubasova T."/>
            <person name="Cejkova D."/>
            <person name="Rychlik I."/>
        </authorList>
    </citation>
    <scope>NUCLEOTIDE SEQUENCE [LARGE SCALE GENOMIC DNA]</scope>
    <source>
        <strain evidence="8 9">An829</strain>
    </source>
</reference>
<keyword evidence="2" id="KW-0808">Transferase</keyword>
<name>A0ABS2DVI4_9BURK</name>
<gene>
    <name evidence="8" type="primary">earP</name>
    <name evidence="8" type="ORF">H6A60_09610</name>
</gene>
<evidence type="ECO:0000256" key="3">
    <source>
        <dbReference type="ARBA" id="ARBA00024303"/>
    </source>
</evidence>
<dbReference type="GO" id="GO:0003746">
    <property type="term" value="F:translation elongation factor activity"/>
    <property type="evidence" value="ECO:0007669"/>
    <property type="project" value="UniProtKB-KW"/>
</dbReference>
<organism evidence="8 9">
    <name type="scientific">Sutterella massiliensis</name>
    <dbReference type="NCBI Taxonomy" id="1816689"/>
    <lineage>
        <taxon>Bacteria</taxon>
        <taxon>Pseudomonadati</taxon>
        <taxon>Pseudomonadota</taxon>
        <taxon>Betaproteobacteria</taxon>
        <taxon>Burkholderiales</taxon>
        <taxon>Sutterellaceae</taxon>
        <taxon>Sutterella</taxon>
    </lineage>
</organism>
<comment type="catalytic activity">
    <reaction evidence="7">
        <text>dTDP-beta-L-rhamnose + L-arginyl-[protein] = N(omega)-(alpha-L-rhamnosyl)-L-arginyl-[protein] + dTDP + H(+)</text>
        <dbReference type="Rhea" id="RHEA:66692"/>
        <dbReference type="Rhea" id="RHEA-COMP:10532"/>
        <dbReference type="Rhea" id="RHEA-COMP:17096"/>
        <dbReference type="ChEBI" id="CHEBI:15378"/>
        <dbReference type="ChEBI" id="CHEBI:29965"/>
        <dbReference type="ChEBI" id="CHEBI:57510"/>
        <dbReference type="ChEBI" id="CHEBI:58369"/>
        <dbReference type="ChEBI" id="CHEBI:167445"/>
    </reaction>
    <physiologicalReaction direction="left-to-right" evidence="7">
        <dbReference type="Rhea" id="RHEA:66693"/>
    </physiologicalReaction>
</comment>
<dbReference type="RefSeq" id="WP_205103985.1">
    <property type="nucleotide sequence ID" value="NZ_JACJJC010000017.1"/>
</dbReference>
<comment type="caution">
    <text evidence="8">The sequence shown here is derived from an EMBL/GenBank/DDBJ whole genome shotgun (WGS) entry which is preliminary data.</text>
</comment>
<keyword evidence="9" id="KW-1185">Reference proteome</keyword>
<evidence type="ECO:0000256" key="1">
    <source>
        <dbReference type="ARBA" id="ARBA00022676"/>
    </source>
</evidence>
<comment type="function">
    <text evidence="3">Protein-arginine rhamnosyltransferase that catalyzes the transfer of a single rhamnose to elongation factor P (EF-P) on 'Lys-32', a modification required for EF-P-dependent rescue of polyproline stalled ribosomes.</text>
</comment>
<evidence type="ECO:0000256" key="2">
    <source>
        <dbReference type="ARBA" id="ARBA00022679"/>
    </source>
</evidence>
<accession>A0ABS2DVI4</accession>
<keyword evidence="8" id="KW-0251">Elongation factor</keyword>
<evidence type="ECO:0000313" key="9">
    <source>
        <dbReference type="Proteomes" id="UP000715095"/>
    </source>
</evidence>
<comment type="similarity">
    <text evidence="4">Belongs to the glycosyltransferase 104 family.</text>
</comment>
<evidence type="ECO:0000256" key="5">
    <source>
        <dbReference type="ARBA" id="ARBA00024416"/>
    </source>
</evidence>
<dbReference type="Pfam" id="PF10093">
    <property type="entry name" value="EarP"/>
    <property type="match status" value="1"/>
</dbReference>
<keyword evidence="8" id="KW-0648">Protein biosynthesis</keyword>
<dbReference type="EMBL" id="JACJJC010000017">
    <property type="protein sequence ID" value="MBM6704738.1"/>
    <property type="molecule type" value="Genomic_DNA"/>
</dbReference>
<evidence type="ECO:0000256" key="7">
    <source>
        <dbReference type="ARBA" id="ARBA00048472"/>
    </source>
</evidence>
<dbReference type="InterPro" id="IPR016633">
    <property type="entry name" value="EarP"/>
</dbReference>